<accession>A0A259U269</accession>
<dbReference type="PROSITE" id="PS51257">
    <property type="entry name" value="PROKAR_LIPOPROTEIN"/>
    <property type="match status" value="1"/>
</dbReference>
<sequence length="389" mass="41223">MTQPSRPTNRLWRRSRRVLAALALVPLLALTACLPGSGRQNTRALAPADSAAAGLASAVPVDSLVEVWSLPMGEVAEVPSNIAWIQPDSASGARLAVVETKNGAVHTVSASGERGPVWSVGEERYPYLAGVVGDTVVVLSRGVPALEWVTASGVARSVPVPEGATAAFVDRTRTIVRVGGGPSEVSPALVSLSASGDETGRFTFAQPWRAWGFVRPWGDSVLALSGYRPVADVLTPEASGAGALDTLAFAGFDSPQLVRSYQFMTGEVDEPPLLSPAAAALGERLYVLNVRSERVRIDVYDRRGQLVRVLQGAVPLSAEGKQQVLDVYPADLAVRQTASGAVEIALLMKRDRGLFQRADARVLLYRWAPQPLEASGVTNRDSSEVSAVR</sequence>
<gene>
    <name evidence="1" type="ORF">BSZ36_14285</name>
</gene>
<keyword evidence="2" id="KW-1185">Reference proteome</keyword>
<dbReference type="AlphaFoldDB" id="A0A259U269"/>
<name>A0A259U269_9BACT</name>
<dbReference type="OrthoDB" id="1493364at2"/>
<dbReference type="InParanoid" id="A0A259U269"/>
<reference evidence="1 2" key="1">
    <citation type="submission" date="2016-11" db="EMBL/GenBank/DDBJ databases">
        <title>Study of marine rhodopsin-containing bacteria.</title>
        <authorList>
            <person name="Yoshizawa S."/>
            <person name="Kumagai Y."/>
            <person name="Kogure K."/>
        </authorList>
    </citation>
    <scope>NUCLEOTIDE SEQUENCE [LARGE SCALE GENOMIC DNA]</scope>
    <source>
        <strain evidence="1 2">SG-29</strain>
    </source>
</reference>
<dbReference type="Proteomes" id="UP000216446">
    <property type="component" value="Unassembled WGS sequence"/>
</dbReference>
<evidence type="ECO:0000313" key="1">
    <source>
        <dbReference type="EMBL" id="OZC04050.1"/>
    </source>
</evidence>
<dbReference type="EMBL" id="MQWB01000001">
    <property type="protein sequence ID" value="OZC04050.1"/>
    <property type="molecule type" value="Genomic_DNA"/>
</dbReference>
<organism evidence="1 2">
    <name type="scientific">Rubricoccus marinus</name>
    <dbReference type="NCBI Taxonomy" id="716817"/>
    <lineage>
        <taxon>Bacteria</taxon>
        <taxon>Pseudomonadati</taxon>
        <taxon>Rhodothermota</taxon>
        <taxon>Rhodothermia</taxon>
        <taxon>Rhodothermales</taxon>
        <taxon>Rubricoccaceae</taxon>
        <taxon>Rubricoccus</taxon>
    </lineage>
</organism>
<dbReference type="RefSeq" id="WP_094550093.1">
    <property type="nucleotide sequence ID" value="NZ_MQWB01000001.1"/>
</dbReference>
<proteinExistence type="predicted"/>
<comment type="caution">
    <text evidence="1">The sequence shown here is derived from an EMBL/GenBank/DDBJ whole genome shotgun (WGS) entry which is preliminary data.</text>
</comment>
<evidence type="ECO:0000313" key="2">
    <source>
        <dbReference type="Proteomes" id="UP000216446"/>
    </source>
</evidence>
<protein>
    <submittedName>
        <fullName evidence="1">Uncharacterized protein</fullName>
    </submittedName>
</protein>